<accession>A0A3G8F9W5</accession>
<feature type="domain" description="Hyaluronate lyase-like N-terminal" evidence="3">
    <location>
        <begin position="537"/>
        <end position="681"/>
    </location>
</feature>
<protein>
    <submittedName>
        <fullName evidence="4">Capsid and scaffold protein</fullName>
    </submittedName>
</protein>
<evidence type="ECO:0000256" key="1">
    <source>
        <dbReference type="SAM" id="Coils"/>
    </source>
</evidence>
<dbReference type="Gene3D" id="2.60.120.260">
    <property type="entry name" value="Galactose-binding domain-like"/>
    <property type="match status" value="1"/>
</dbReference>
<gene>
    <name evidence="4" type="ORF">CHPC1046_0016</name>
</gene>
<keyword evidence="5" id="KW-1185">Reference proteome</keyword>
<dbReference type="InterPro" id="IPR054563">
    <property type="entry name" value="HylB-like_N"/>
</dbReference>
<keyword evidence="1" id="KW-0175">Coiled coil</keyword>
<evidence type="ECO:0000313" key="5">
    <source>
        <dbReference type="Proteomes" id="UP000280277"/>
    </source>
</evidence>
<dbReference type="Proteomes" id="UP000280277">
    <property type="component" value="Genome"/>
</dbReference>
<dbReference type="Pfam" id="PF06605">
    <property type="entry name" value="Prophage_tail"/>
    <property type="match status" value="1"/>
</dbReference>
<evidence type="ECO:0000259" key="2">
    <source>
        <dbReference type="Pfam" id="PF06605"/>
    </source>
</evidence>
<proteinExistence type="predicted"/>
<dbReference type="InterPro" id="IPR010572">
    <property type="entry name" value="Tail_dom"/>
</dbReference>
<feature type="coiled-coil region" evidence="1">
    <location>
        <begin position="968"/>
        <end position="1002"/>
    </location>
</feature>
<evidence type="ECO:0000313" key="4">
    <source>
        <dbReference type="EMBL" id="AZF91586.1"/>
    </source>
</evidence>
<dbReference type="Pfam" id="PF22637">
    <property type="entry name" value="CBM_4_9_1"/>
    <property type="match status" value="1"/>
</dbReference>
<evidence type="ECO:0000259" key="3">
    <source>
        <dbReference type="Pfam" id="PF22637"/>
    </source>
</evidence>
<organism evidence="4 5">
    <name type="scientific">Streptococcus phage CHPC1046</name>
    <dbReference type="NCBI Taxonomy" id="2365018"/>
    <lineage>
        <taxon>Viruses</taxon>
        <taxon>Duplodnaviria</taxon>
        <taxon>Heunggongvirae</taxon>
        <taxon>Uroviricota</taxon>
        <taxon>Caudoviricetes</taxon>
        <taxon>Aliceevansviridae</taxon>
        <taxon>Moineauvirus</taxon>
        <taxon>Moineauvirus CHPC1046</taxon>
    </lineage>
</organism>
<reference evidence="4 5" key="1">
    <citation type="submission" date="2018-09" db="EMBL/GenBank/DDBJ databases">
        <title>A comparative genomics approach for identifying host-range determinants of bacteriophages infecting Streptococcus thermophilus.</title>
        <authorList>
            <person name="Szymczak P."/>
            <person name="Rau M.H."/>
            <person name="Monteiro J.M."/>
            <person name="de Pinho M.G."/>
            <person name="Filipe S.R."/>
            <person name="Vogensen F.K."/>
            <person name="Zeidan A."/>
            <person name="Janzen T."/>
        </authorList>
    </citation>
    <scope>NUCLEOTIDE SEQUENCE [LARGE SCALE GENOMIC DNA]</scope>
</reference>
<dbReference type="EMBL" id="MH937496">
    <property type="protein sequence ID" value="AZF91586.1"/>
    <property type="molecule type" value="Genomic_DNA"/>
</dbReference>
<sequence length="1089" mass="123235">MQIWIHDKSMRKVCALNNEIPGMLPYTNSQWHSYLEYSTSTFDFAIPKFVNGKLHDDLKYINDQMYVSFYYDNSYHVFYVSQLVENDFSFQVTCNNTNLELAAEIERPLASVDGAKTLEWYLQTLDLLGFAGLEVGFNEIPDRTRTITFESQNGTKLEQLHSLMNQFDAEFVFRTDLNRDGTLKKFVIDIYQRPDENHHGIGKVRGDVTLYYQTGLKGVQVTSDKTQLFNFGYFVGQDGVNLNDVEFEEKNELGQVEFYSKKGSSVIYAPLSMERYPSTINEGNGDRWTRKDFQTEYKDVESLKAYALRTIKQYAYPLMTYTVSVQSSFIENYKDINLGDTVKIIDNNFRGGLALEARVSEMIISFDNPANNSVVFTNFKKLDNKPSDALQQRIDEIVSKSLPYHVEIRTTNGTVFKNGIGRSTVKPILKQGDKIVDATYRFVIDGTIKYSGMTYDMVASEINQPTTLTISAWVDNKEVASEEVTFVNVSDGKQGPKGDDGKTTYFHTAWSYSADGTDRFSTVYPNLNLLVNSSAKTKDGFFKDFDKVENGYGEVTLTGTNTWVVRNMWDGFSIKPRDYKPGDKYTMSMDVMFTSWNLPAGTHLDEFWIGQRYTHGGGLYSWKRICFIELPKDPSKMLNQWIKITQTSTIPPYEDPAINTEAIFMTKFTGPSEGSFTIRIRNPKQEPGETATPYMPSASEATTADYPSFIGHYTDFTQVDSPNPRDYTWSLIRGNDGKDGANGGENLIVNSAFPEDIDGWGFWDESTPNNNLHIATHGFYYNGTKPLFRLDNNTNGVVPASTKRFPVKRNTDYSLNIQIFATGNLKSVDIYFLGRKANETDKELTKVIHLKTHTGSPSTTQTVKWHLTFNSGDCDEGFIRINNNGTTDGKTSTLFFAELDCYEGTGDRAWQASSKDLEEEIDTKADDVLTQAQLNRLNETNSIIKAELDAKASLDTLNQWVEAYQNFVNANNANRAQAEKDLADASARVTKLENDLNDMSERWNFIDSYMAASNEGLVVGKKDKSSSIMFNPNGRISMFSAGNEVMYISKGVINIENGIFSKTIQIGRYREEQDLLNPDRNVIRYVGGA</sequence>
<name>A0A3G8F9W5_9CAUD</name>
<feature type="domain" description="Tail spike" evidence="2">
    <location>
        <begin position="141"/>
        <end position="381"/>
    </location>
</feature>